<reference evidence="1 2" key="2">
    <citation type="submission" date="2017-09" db="EMBL/GenBank/DDBJ databases">
        <title>Bacillus patelloidae sp. nov., isolated from the intestinal tract of a marine limpet.</title>
        <authorList>
            <person name="Liu R."/>
            <person name="Dong C."/>
            <person name="Shao Z."/>
        </authorList>
    </citation>
    <scope>NUCLEOTIDE SEQUENCE [LARGE SCALE GENOMIC DNA]</scope>
    <source>
        <strain evidence="1 2">SA5d-4</strain>
    </source>
</reference>
<dbReference type="AlphaFoldDB" id="A0A263BVV7"/>
<dbReference type="EMBL" id="NPIA01000003">
    <property type="protein sequence ID" value="OZM57467.1"/>
    <property type="molecule type" value="Genomic_DNA"/>
</dbReference>
<organism evidence="1 2">
    <name type="scientific">Lottiidibacillus patelloidae</name>
    <dbReference type="NCBI Taxonomy" id="2670334"/>
    <lineage>
        <taxon>Bacteria</taxon>
        <taxon>Bacillati</taxon>
        <taxon>Bacillota</taxon>
        <taxon>Bacilli</taxon>
        <taxon>Bacillales</taxon>
        <taxon>Bacillaceae</taxon>
        <taxon>Lottiidibacillus</taxon>
    </lineage>
</organism>
<proteinExistence type="predicted"/>
<comment type="caution">
    <text evidence="1">The sequence shown here is derived from an EMBL/GenBank/DDBJ whole genome shotgun (WGS) entry which is preliminary data.</text>
</comment>
<dbReference type="Proteomes" id="UP000217083">
    <property type="component" value="Unassembled WGS sequence"/>
</dbReference>
<protein>
    <submittedName>
        <fullName evidence="1">Uncharacterized protein</fullName>
    </submittedName>
</protein>
<gene>
    <name evidence="1" type="ORF">CIB95_08415</name>
</gene>
<reference evidence="2" key="1">
    <citation type="submission" date="2017-08" db="EMBL/GenBank/DDBJ databases">
        <authorList>
            <person name="Huang Z."/>
        </authorList>
    </citation>
    <scope>NUCLEOTIDE SEQUENCE [LARGE SCALE GENOMIC DNA]</scope>
    <source>
        <strain evidence="2">SA5d-4</strain>
    </source>
</reference>
<accession>A0A263BVV7</accession>
<keyword evidence="2" id="KW-1185">Reference proteome</keyword>
<sequence length="69" mass="8287">MDINSSFHCCATCQHFVVVKENRKTSYYCSRLKYETKPKYQFSCWNPKEQVVSLMEKRKSILEDNNDRT</sequence>
<name>A0A263BVV7_9BACI</name>
<evidence type="ECO:0000313" key="1">
    <source>
        <dbReference type="EMBL" id="OZM57467.1"/>
    </source>
</evidence>
<evidence type="ECO:0000313" key="2">
    <source>
        <dbReference type="Proteomes" id="UP000217083"/>
    </source>
</evidence>